<feature type="domain" description="Zn(2)-C6 fungal-type" evidence="9">
    <location>
        <begin position="46"/>
        <end position="76"/>
    </location>
</feature>
<feature type="region of interest" description="Disordered" evidence="8">
    <location>
        <begin position="1"/>
        <end position="37"/>
    </location>
</feature>
<dbReference type="GO" id="GO:0008270">
    <property type="term" value="F:zinc ion binding"/>
    <property type="evidence" value="ECO:0007669"/>
    <property type="project" value="InterPro"/>
</dbReference>
<keyword evidence="11" id="KW-1185">Reference proteome</keyword>
<feature type="compositionally biased region" description="Polar residues" evidence="8">
    <location>
        <begin position="110"/>
        <end position="132"/>
    </location>
</feature>
<dbReference type="Pfam" id="PF04082">
    <property type="entry name" value="Fungal_trans"/>
    <property type="match status" value="1"/>
</dbReference>
<evidence type="ECO:0000256" key="7">
    <source>
        <dbReference type="ARBA" id="ARBA00023242"/>
    </source>
</evidence>
<accession>A0AAN6DY88</accession>
<evidence type="ECO:0000256" key="6">
    <source>
        <dbReference type="ARBA" id="ARBA00023163"/>
    </source>
</evidence>
<dbReference type="Pfam" id="PF00172">
    <property type="entry name" value="Zn_clus"/>
    <property type="match status" value="1"/>
</dbReference>
<dbReference type="GO" id="GO:0005634">
    <property type="term" value="C:nucleus"/>
    <property type="evidence" value="ECO:0007669"/>
    <property type="project" value="UniProtKB-SubCell"/>
</dbReference>
<evidence type="ECO:0000256" key="4">
    <source>
        <dbReference type="ARBA" id="ARBA00023015"/>
    </source>
</evidence>
<reference evidence="10" key="1">
    <citation type="journal article" date="2022" name="bioRxiv">
        <title>Deciphering the potential niche of two novel black yeast fungi from a biological soil crust based on their genomes, phenotypes, and melanin regulation.</title>
        <authorList>
            <consortium name="DOE Joint Genome Institute"/>
            <person name="Carr E.C."/>
            <person name="Barton Q."/>
            <person name="Grambo S."/>
            <person name="Sullivan M."/>
            <person name="Renfro C.M."/>
            <person name="Kuo A."/>
            <person name="Pangilinan J."/>
            <person name="Lipzen A."/>
            <person name="Keymanesh K."/>
            <person name="Savage E."/>
            <person name="Barry K."/>
            <person name="Grigoriev I.V."/>
            <person name="Riekhof W.R."/>
            <person name="Harris S.S."/>
        </authorList>
    </citation>
    <scope>NUCLEOTIDE SEQUENCE</scope>
    <source>
        <strain evidence="10">JF 03-4F</strain>
    </source>
</reference>
<dbReference type="GO" id="GO:0006351">
    <property type="term" value="P:DNA-templated transcription"/>
    <property type="evidence" value="ECO:0007669"/>
    <property type="project" value="InterPro"/>
</dbReference>
<dbReference type="CDD" id="cd00067">
    <property type="entry name" value="GAL4"/>
    <property type="match status" value="1"/>
</dbReference>
<name>A0AAN6DY88_9EURO</name>
<dbReference type="SMART" id="SM00906">
    <property type="entry name" value="Fungal_trans"/>
    <property type="match status" value="1"/>
</dbReference>
<dbReference type="AlphaFoldDB" id="A0AAN6DY88"/>
<evidence type="ECO:0000313" key="11">
    <source>
        <dbReference type="Proteomes" id="UP001203852"/>
    </source>
</evidence>
<dbReference type="PANTHER" id="PTHR31313:SF81">
    <property type="entry name" value="TY1 ENHANCER ACTIVATOR"/>
    <property type="match status" value="1"/>
</dbReference>
<sequence length="709" mass="79245">MDVSTPQNVFDDRENNATESTEKTKSQRRRLSSVTKSQARTSKTLACLSCRPRKIKCERVDGVCERCRSLEIPCTLPDRDERRIRYSKDYIVQLESQIADLRSVVADLQRQGQPQPSPHIQPSAQHIPTPTLSQPQKQRRMSSMSQSSLGPMASLQQAGPQQSQDSDTSTSPSMATEISGVAIAKVGTSSAESEAGESLITRLCGAQGRLNSKNDGQLRYFGPTSSLHLTESVTSIFRYCNDVAKFGAELEKDIPWAMQQYLLDLYWKYQHNVLLIIHKEAFLAGMESGRSPYYNNCLLLCILVSAARISDSPEIRALAIAEEGNTNETPILRKRAEEALEKDLLNPSLTTIQSLILLSVLDCCVSNDSRGWMRSGNACRLAFDLGLHQEWSHLPNSQLSPIDLEVRRVIFWACFGFDRLWGVYLGRPPVIKLTDVFLKRPDPAVSSWDLKVLAAWVELLDLAGQVSEKLNTNTCFQDQIDCYMVALRKWESNLDPTISWFPNAPPGLYQLRIQHSALVILLNRHNAGFGNADKRNCPESNTSRRNCIECALLIANLVQDYSLHHGNPNTLMGSSLYNITMAATIFVADIAEKNRQNVSKELTALTVCLEAMKKMESAEIVARNVRKIVQTIMRVCGVQNQGDLTTNASTARSWQTGVVVDLPTAEDPMTSTERDMMDFNFDPSMLDALQFPFEEVLLDPLSANDFLQL</sequence>
<keyword evidence="7" id="KW-0539">Nucleus</keyword>
<dbReference type="GO" id="GO:0000981">
    <property type="term" value="F:DNA-binding transcription factor activity, RNA polymerase II-specific"/>
    <property type="evidence" value="ECO:0007669"/>
    <property type="project" value="InterPro"/>
</dbReference>
<dbReference type="InterPro" id="IPR051615">
    <property type="entry name" value="Transcr_Regulatory_Elem"/>
</dbReference>
<proteinExistence type="predicted"/>
<dbReference type="InterPro" id="IPR036864">
    <property type="entry name" value="Zn2-C6_fun-type_DNA-bd_sf"/>
</dbReference>
<evidence type="ECO:0000256" key="2">
    <source>
        <dbReference type="ARBA" id="ARBA00022723"/>
    </source>
</evidence>
<dbReference type="SMART" id="SM00066">
    <property type="entry name" value="GAL4"/>
    <property type="match status" value="1"/>
</dbReference>
<feature type="region of interest" description="Disordered" evidence="8">
    <location>
        <begin position="109"/>
        <end position="174"/>
    </location>
</feature>
<gene>
    <name evidence="10" type="ORF">EDD36DRAFT_396391</name>
</gene>
<dbReference type="InterPro" id="IPR007219">
    <property type="entry name" value="XnlR_reg_dom"/>
</dbReference>
<dbReference type="Gene3D" id="4.10.240.10">
    <property type="entry name" value="Zn(2)-C6 fungal-type DNA-binding domain"/>
    <property type="match status" value="1"/>
</dbReference>
<dbReference type="PANTHER" id="PTHR31313">
    <property type="entry name" value="TY1 ENHANCER ACTIVATOR"/>
    <property type="match status" value="1"/>
</dbReference>
<evidence type="ECO:0000256" key="5">
    <source>
        <dbReference type="ARBA" id="ARBA00023125"/>
    </source>
</evidence>
<dbReference type="CDD" id="cd12148">
    <property type="entry name" value="fungal_TF_MHR"/>
    <property type="match status" value="1"/>
</dbReference>
<evidence type="ECO:0000313" key="10">
    <source>
        <dbReference type="EMBL" id="KAI1613487.1"/>
    </source>
</evidence>
<keyword evidence="6" id="KW-0804">Transcription</keyword>
<dbReference type="PROSITE" id="PS50048">
    <property type="entry name" value="ZN2_CY6_FUNGAL_2"/>
    <property type="match status" value="1"/>
</dbReference>
<dbReference type="EMBL" id="MU404354">
    <property type="protein sequence ID" value="KAI1613487.1"/>
    <property type="molecule type" value="Genomic_DNA"/>
</dbReference>
<protein>
    <submittedName>
        <fullName evidence="10">Fungal-specific transcription factor domain-containing protein</fullName>
    </submittedName>
</protein>
<organism evidence="10 11">
    <name type="scientific">Exophiala viscosa</name>
    <dbReference type="NCBI Taxonomy" id="2486360"/>
    <lineage>
        <taxon>Eukaryota</taxon>
        <taxon>Fungi</taxon>
        <taxon>Dikarya</taxon>
        <taxon>Ascomycota</taxon>
        <taxon>Pezizomycotina</taxon>
        <taxon>Eurotiomycetes</taxon>
        <taxon>Chaetothyriomycetidae</taxon>
        <taxon>Chaetothyriales</taxon>
        <taxon>Herpotrichiellaceae</taxon>
        <taxon>Exophiala</taxon>
    </lineage>
</organism>
<keyword evidence="3" id="KW-0862">Zinc</keyword>
<dbReference type="InterPro" id="IPR001138">
    <property type="entry name" value="Zn2Cys6_DnaBD"/>
</dbReference>
<dbReference type="Proteomes" id="UP001203852">
    <property type="component" value="Unassembled WGS sequence"/>
</dbReference>
<keyword evidence="5" id="KW-0238">DNA-binding</keyword>
<evidence type="ECO:0000259" key="9">
    <source>
        <dbReference type="PROSITE" id="PS50048"/>
    </source>
</evidence>
<keyword evidence="2" id="KW-0479">Metal-binding</keyword>
<dbReference type="SUPFAM" id="SSF57701">
    <property type="entry name" value="Zn2/Cys6 DNA-binding domain"/>
    <property type="match status" value="1"/>
</dbReference>
<evidence type="ECO:0000256" key="8">
    <source>
        <dbReference type="SAM" id="MobiDB-lite"/>
    </source>
</evidence>
<evidence type="ECO:0000256" key="3">
    <source>
        <dbReference type="ARBA" id="ARBA00022833"/>
    </source>
</evidence>
<feature type="compositionally biased region" description="Basic and acidic residues" evidence="8">
    <location>
        <begin position="10"/>
        <end position="25"/>
    </location>
</feature>
<dbReference type="PROSITE" id="PS00463">
    <property type="entry name" value="ZN2_CY6_FUNGAL_1"/>
    <property type="match status" value="1"/>
</dbReference>
<evidence type="ECO:0000256" key="1">
    <source>
        <dbReference type="ARBA" id="ARBA00004123"/>
    </source>
</evidence>
<dbReference type="GO" id="GO:0003677">
    <property type="term" value="F:DNA binding"/>
    <property type="evidence" value="ECO:0007669"/>
    <property type="project" value="UniProtKB-KW"/>
</dbReference>
<feature type="compositionally biased region" description="Low complexity" evidence="8">
    <location>
        <begin position="160"/>
        <end position="173"/>
    </location>
</feature>
<keyword evidence="4" id="KW-0805">Transcription regulation</keyword>
<comment type="subcellular location">
    <subcellularLocation>
        <location evidence="1">Nucleus</location>
    </subcellularLocation>
</comment>
<feature type="compositionally biased region" description="Low complexity" evidence="8">
    <location>
        <begin position="133"/>
        <end position="148"/>
    </location>
</feature>
<comment type="caution">
    <text evidence="10">The sequence shown here is derived from an EMBL/GenBank/DDBJ whole genome shotgun (WGS) entry which is preliminary data.</text>
</comment>